<dbReference type="SMART" id="SM00360">
    <property type="entry name" value="RRM"/>
    <property type="match status" value="1"/>
</dbReference>
<dbReference type="PANTHER" id="PTHR14089:SF8">
    <property type="entry name" value="RNA-BINDING PROTEIN MRN1"/>
    <property type="match status" value="1"/>
</dbReference>
<feature type="domain" description="RRM" evidence="4">
    <location>
        <begin position="72"/>
        <end position="143"/>
    </location>
</feature>
<dbReference type="InterPro" id="IPR000504">
    <property type="entry name" value="RRM_dom"/>
</dbReference>
<evidence type="ECO:0000256" key="3">
    <source>
        <dbReference type="SAM" id="MobiDB-lite"/>
    </source>
</evidence>
<protein>
    <recommendedName>
        <fullName evidence="4">RRM domain-containing protein</fullName>
    </recommendedName>
</protein>
<evidence type="ECO:0000256" key="2">
    <source>
        <dbReference type="PROSITE-ProRule" id="PRU00176"/>
    </source>
</evidence>
<name>A0A9P6LPG3_9FUNG</name>
<feature type="region of interest" description="Disordered" evidence="3">
    <location>
        <begin position="143"/>
        <end position="188"/>
    </location>
</feature>
<dbReference type="AlphaFoldDB" id="A0A9P6LPG3"/>
<keyword evidence="6" id="KW-1185">Reference proteome</keyword>
<dbReference type="InterPro" id="IPR035979">
    <property type="entry name" value="RBD_domain_sf"/>
</dbReference>
<organism evidence="5 6">
    <name type="scientific">Modicella reniformis</name>
    <dbReference type="NCBI Taxonomy" id="1440133"/>
    <lineage>
        <taxon>Eukaryota</taxon>
        <taxon>Fungi</taxon>
        <taxon>Fungi incertae sedis</taxon>
        <taxon>Mucoromycota</taxon>
        <taxon>Mortierellomycotina</taxon>
        <taxon>Mortierellomycetes</taxon>
        <taxon>Mortierellales</taxon>
        <taxon>Mortierellaceae</taxon>
        <taxon>Modicella</taxon>
    </lineage>
</organism>
<dbReference type="GO" id="GO:0000398">
    <property type="term" value="P:mRNA splicing, via spliceosome"/>
    <property type="evidence" value="ECO:0007669"/>
    <property type="project" value="TreeGrafter"/>
</dbReference>
<dbReference type="GO" id="GO:0010494">
    <property type="term" value="C:cytoplasmic stress granule"/>
    <property type="evidence" value="ECO:0007669"/>
    <property type="project" value="TreeGrafter"/>
</dbReference>
<feature type="compositionally biased region" description="Polar residues" evidence="3">
    <location>
        <begin position="164"/>
        <end position="178"/>
    </location>
</feature>
<dbReference type="GO" id="GO:0003729">
    <property type="term" value="F:mRNA binding"/>
    <property type="evidence" value="ECO:0007669"/>
    <property type="project" value="TreeGrafter"/>
</dbReference>
<dbReference type="EMBL" id="JAAAHW010011277">
    <property type="protein sequence ID" value="KAF9920356.1"/>
    <property type="molecule type" value="Genomic_DNA"/>
</dbReference>
<sequence>MIRGGILNSIRYLPQKHIAFVTFVDPQAALSFYKQASKGVTLNGTSLKVGWGQNAHALSHLVIEAVQRGATRNVYLGSIDESFAEDRLRQDFGVFGETELINIIREKGCGFVNFTNILSAVKAVETMRHHPVYANVKVNFGRDRHDHSSSENESGTVQPDDESNTIGRTEDTAGTQEDSASDIGLEKE</sequence>
<evidence type="ECO:0000313" key="6">
    <source>
        <dbReference type="Proteomes" id="UP000749646"/>
    </source>
</evidence>
<dbReference type="Gene3D" id="3.30.70.330">
    <property type="match status" value="2"/>
</dbReference>
<proteinExistence type="predicted"/>
<evidence type="ECO:0000259" key="4">
    <source>
        <dbReference type="PROSITE" id="PS50102"/>
    </source>
</evidence>
<comment type="caution">
    <text evidence="5">The sequence shown here is derived from an EMBL/GenBank/DDBJ whole genome shotgun (WGS) entry which is preliminary data.</text>
</comment>
<accession>A0A9P6LPG3</accession>
<dbReference type="PROSITE" id="PS50102">
    <property type="entry name" value="RRM"/>
    <property type="match status" value="1"/>
</dbReference>
<dbReference type="InterPro" id="IPR039171">
    <property type="entry name" value="Cwc2/Slt11"/>
</dbReference>
<reference evidence="5" key="1">
    <citation type="journal article" date="2020" name="Fungal Divers.">
        <title>Resolving the Mortierellaceae phylogeny through synthesis of multi-gene phylogenetics and phylogenomics.</title>
        <authorList>
            <person name="Vandepol N."/>
            <person name="Liber J."/>
            <person name="Desiro A."/>
            <person name="Na H."/>
            <person name="Kennedy M."/>
            <person name="Barry K."/>
            <person name="Grigoriev I.V."/>
            <person name="Miller A.N."/>
            <person name="O'Donnell K."/>
            <person name="Stajich J.E."/>
            <person name="Bonito G."/>
        </authorList>
    </citation>
    <scope>NUCLEOTIDE SEQUENCE</scope>
    <source>
        <strain evidence="5">MES-2147</strain>
    </source>
</reference>
<evidence type="ECO:0000313" key="5">
    <source>
        <dbReference type="EMBL" id="KAF9920356.1"/>
    </source>
</evidence>
<dbReference type="OrthoDB" id="6407164at2759"/>
<evidence type="ECO:0000256" key="1">
    <source>
        <dbReference type="ARBA" id="ARBA00022884"/>
    </source>
</evidence>
<gene>
    <name evidence="5" type="ORF">BGZ65_011332</name>
</gene>
<dbReference type="SUPFAM" id="SSF54928">
    <property type="entry name" value="RNA-binding domain, RBD"/>
    <property type="match status" value="1"/>
</dbReference>
<dbReference type="Pfam" id="PF00076">
    <property type="entry name" value="RRM_1"/>
    <property type="match status" value="1"/>
</dbReference>
<dbReference type="Proteomes" id="UP000749646">
    <property type="component" value="Unassembled WGS sequence"/>
</dbReference>
<dbReference type="PANTHER" id="PTHR14089">
    <property type="entry name" value="PRE-MRNA-SPLICING FACTOR RBM22"/>
    <property type="match status" value="1"/>
</dbReference>
<keyword evidence="1 2" id="KW-0694">RNA-binding</keyword>
<dbReference type="InterPro" id="IPR012677">
    <property type="entry name" value="Nucleotide-bd_a/b_plait_sf"/>
</dbReference>